<sequence length="188" mass="21206">MTTAHISGDWRTRYQHVTSFYFKTNHKVWCKAILSLLRTHIPMIIFIDMKGVNMDLIIQTFPLDGKTLYYVQCPVCKNNRILNSGANVSRIISDDTFRKLCGCTCDVKQTATKVEAPKKVKKEAVKKEAVKKEAAPKRTGKVLTAVINGKEMTVKEIAETYDISTSTVRQRINAGKPESEIIAPTKKK</sequence>
<dbReference type="EMBL" id="NTQT01000033">
    <property type="protein sequence ID" value="PFC70649.1"/>
    <property type="molecule type" value="Genomic_DNA"/>
</dbReference>
<reference evidence="2 3" key="1">
    <citation type="submission" date="2017-09" db="EMBL/GenBank/DDBJ databases">
        <title>Large-scale bioinformatics analysis of Bacillus genomes uncovers conserved roles of natural products in bacterial physiology.</title>
        <authorList>
            <consortium name="Agbiome Team Llc"/>
            <person name="Bleich R.M."/>
            <person name="Grubbs K.J."/>
            <person name="Santa Maria K.C."/>
            <person name="Allen S.E."/>
            <person name="Farag S."/>
            <person name="Shank E.A."/>
            <person name="Bowers A."/>
        </authorList>
    </citation>
    <scope>NUCLEOTIDE SEQUENCE [LARGE SCALE GENOMIC DNA]</scope>
    <source>
        <strain evidence="2 3">AFS025165</strain>
    </source>
</reference>
<accession>A0A2A8XXA7</accession>
<dbReference type="Proteomes" id="UP000220226">
    <property type="component" value="Unassembled WGS sequence"/>
</dbReference>
<dbReference type="GO" id="GO:0003700">
    <property type="term" value="F:DNA-binding transcription factor activity"/>
    <property type="evidence" value="ECO:0007669"/>
    <property type="project" value="InterPro"/>
</dbReference>
<gene>
    <name evidence="2" type="ORF">CN290_25715</name>
</gene>
<organism evidence="2 3">
    <name type="scientific">Bacillus cereus</name>
    <dbReference type="NCBI Taxonomy" id="1396"/>
    <lineage>
        <taxon>Bacteria</taxon>
        <taxon>Bacillati</taxon>
        <taxon>Bacillota</taxon>
        <taxon>Bacilli</taxon>
        <taxon>Bacillales</taxon>
        <taxon>Bacillaceae</taxon>
        <taxon>Bacillus</taxon>
        <taxon>Bacillus cereus group</taxon>
    </lineage>
</organism>
<dbReference type="InterPro" id="IPR007630">
    <property type="entry name" value="RNA_pol_sigma70_r4"/>
</dbReference>
<dbReference type="GO" id="GO:0006352">
    <property type="term" value="P:DNA-templated transcription initiation"/>
    <property type="evidence" value="ECO:0007669"/>
    <property type="project" value="InterPro"/>
</dbReference>
<comment type="caution">
    <text evidence="2">The sequence shown here is derived from an EMBL/GenBank/DDBJ whole genome shotgun (WGS) entry which is preliminary data.</text>
</comment>
<proteinExistence type="predicted"/>
<evidence type="ECO:0000313" key="3">
    <source>
        <dbReference type="Proteomes" id="UP000220226"/>
    </source>
</evidence>
<name>A0A2A8XXA7_BACCE</name>
<feature type="domain" description="RNA polymerase sigma-70 region 4" evidence="1">
    <location>
        <begin position="141"/>
        <end position="173"/>
    </location>
</feature>
<protein>
    <recommendedName>
        <fullName evidence="1">RNA polymerase sigma-70 region 4 domain-containing protein</fullName>
    </recommendedName>
</protein>
<dbReference type="AlphaFoldDB" id="A0A2A8XXA7"/>
<evidence type="ECO:0000259" key="1">
    <source>
        <dbReference type="Pfam" id="PF04545"/>
    </source>
</evidence>
<evidence type="ECO:0000313" key="2">
    <source>
        <dbReference type="EMBL" id="PFC70649.1"/>
    </source>
</evidence>
<dbReference type="Pfam" id="PF04545">
    <property type="entry name" value="Sigma70_r4"/>
    <property type="match status" value="1"/>
</dbReference>